<dbReference type="AlphaFoldDB" id="A0A914MK56"/>
<dbReference type="SUPFAM" id="SSF81631">
    <property type="entry name" value="PAP/OAS1 substrate-binding domain"/>
    <property type="match status" value="1"/>
</dbReference>
<evidence type="ECO:0000259" key="1">
    <source>
        <dbReference type="Pfam" id="PF04928"/>
    </source>
</evidence>
<sequence>MLTKVILLYPGANLLELVERFFFTYSTWNWQLPLRISKSGQIEQQKSVTIYTPTYPEMSLTAKITESSQKTILDALIKGLKMTMESNSIL</sequence>
<keyword evidence="2" id="KW-1185">Reference proteome</keyword>
<dbReference type="GO" id="GO:1990817">
    <property type="term" value="F:poly(A) RNA polymerase activity"/>
    <property type="evidence" value="ECO:0007669"/>
    <property type="project" value="InterPro"/>
</dbReference>
<dbReference type="InterPro" id="IPR007012">
    <property type="entry name" value="PolA_pol_cen_dom"/>
</dbReference>
<proteinExistence type="predicted"/>
<dbReference type="WBParaSite" id="Minc3s01630g25227">
    <property type="protein sequence ID" value="Minc3s01630g25227"/>
    <property type="gene ID" value="Minc3s01630g25227"/>
</dbReference>
<evidence type="ECO:0000313" key="3">
    <source>
        <dbReference type="WBParaSite" id="Minc3s01630g25227"/>
    </source>
</evidence>
<organism evidence="2 3">
    <name type="scientific">Meloidogyne incognita</name>
    <name type="common">Southern root-knot nematode worm</name>
    <name type="synonym">Oxyuris incognita</name>
    <dbReference type="NCBI Taxonomy" id="6306"/>
    <lineage>
        <taxon>Eukaryota</taxon>
        <taxon>Metazoa</taxon>
        <taxon>Ecdysozoa</taxon>
        <taxon>Nematoda</taxon>
        <taxon>Chromadorea</taxon>
        <taxon>Rhabditida</taxon>
        <taxon>Tylenchina</taxon>
        <taxon>Tylenchomorpha</taxon>
        <taxon>Tylenchoidea</taxon>
        <taxon>Meloidogynidae</taxon>
        <taxon>Meloidogyninae</taxon>
        <taxon>Meloidogyne</taxon>
        <taxon>Meloidogyne incognita group</taxon>
    </lineage>
</organism>
<name>A0A914MK56_MELIC</name>
<reference evidence="3" key="1">
    <citation type="submission" date="2022-11" db="UniProtKB">
        <authorList>
            <consortium name="WormBaseParasite"/>
        </authorList>
    </citation>
    <scope>IDENTIFICATION</scope>
</reference>
<protein>
    <submittedName>
        <fullName evidence="3">Polynucleotide adenylyltransferase</fullName>
    </submittedName>
</protein>
<dbReference type="Pfam" id="PF04928">
    <property type="entry name" value="PAP_central"/>
    <property type="match status" value="1"/>
</dbReference>
<feature type="domain" description="Poly(A) polymerase central" evidence="1">
    <location>
        <begin position="2"/>
        <end position="85"/>
    </location>
</feature>
<dbReference type="Gene3D" id="1.10.1410.10">
    <property type="match status" value="1"/>
</dbReference>
<evidence type="ECO:0000313" key="2">
    <source>
        <dbReference type="Proteomes" id="UP000887563"/>
    </source>
</evidence>
<dbReference type="Proteomes" id="UP000887563">
    <property type="component" value="Unplaced"/>
</dbReference>
<accession>A0A914MK56</accession>